<keyword evidence="2" id="KW-1185">Reference proteome</keyword>
<name>A0A095VQK9_9GAMM</name>
<dbReference type="Pfam" id="PF00132">
    <property type="entry name" value="Hexapep"/>
    <property type="match status" value="1"/>
</dbReference>
<evidence type="ECO:0000313" key="1">
    <source>
        <dbReference type="EMBL" id="KGE03645.1"/>
    </source>
</evidence>
<dbReference type="Gene3D" id="2.160.10.10">
    <property type="entry name" value="Hexapeptide repeat proteins"/>
    <property type="match status" value="1"/>
</dbReference>
<dbReference type="PANTHER" id="PTHR13061">
    <property type="entry name" value="DYNACTIN SUBUNIT P25"/>
    <property type="match status" value="1"/>
</dbReference>
<evidence type="ECO:0000313" key="2">
    <source>
        <dbReference type="Proteomes" id="UP000029640"/>
    </source>
</evidence>
<dbReference type="PANTHER" id="PTHR13061:SF29">
    <property type="entry name" value="GAMMA CARBONIC ANHYDRASE-LIKE 1, MITOCHONDRIAL-RELATED"/>
    <property type="match status" value="1"/>
</dbReference>
<accession>A0A095VQK9</accession>
<dbReference type="CDD" id="cd04645">
    <property type="entry name" value="LbH_gamma_CA_like"/>
    <property type="match status" value="1"/>
</dbReference>
<dbReference type="RefSeq" id="WP_035516207.1">
    <property type="nucleotide sequence ID" value="NZ_KN234762.1"/>
</dbReference>
<dbReference type="OrthoDB" id="9803036at2"/>
<dbReference type="InterPro" id="IPR011004">
    <property type="entry name" value="Trimer_LpxA-like_sf"/>
</dbReference>
<dbReference type="EMBL" id="AUVB01000053">
    <property type="protein sequence ID" value="KGE03645.1"/>
    <property type="molecule type" value="Genomic_DNA"/>
</dbReference>
<reference evidence="1 2" key="1">
    <citation type="journal article" date="2014" name="Genome Announc.">
        <title>Genome Sequence of Gammaproteobacterial Pseudohaliea rubra Type Strain DSM 19751, Isolated from Coastal Seawater of the Mediterranean Sea.</title>
        <authorList>
            <person name="Spring S."/>
            <person name="Fiebig A."/>
            <person name="Riedel T."/>
            <person name="Goker M."/>
            <person name="Klenk H.P."/>
        </authorList>
    </citation>
    <scope>NUCLEOTIDE SEQUENCE [LARGE SCALE GENOMIC DNA]</scope>
    <source>
        <strain evidence="1 2">DSM 19751</strain>
    </source>
</reference>
<sequence>MQYRLGDSSPRLLGDGHYIAPNAAVIGRVTLHANASVWFSCVLRGDVEAIEIGEGSNIQDGTVIHADPGFPVQVGAKVTVGHNAMLHGCHIGDGSLIGIGAVVLNGARIGRSCLVGAGALVTEGMDIPDGCLVLGSPAKVKRTLSPEQQLALAHNADHYVGNAKHFLEDLEALL</sequence>
<dbReference type="InterPro" id="IPR047324">
    <property type="entry name" value="LbH_gamma_CA-like"/>
</dbReference>
<protein>
    <submittedName>
        <fullName evidence="1">Carbonic anhydrase, family 3</fullName>
    </submittedName>
</protein>
<organism evidence="1 2">
    <name type="scientific">Pseudohaliea rubra DSM 19751</name>
    <dbReference type="NCBI Taxonomy" id="1265313"/>
    <lineage>
        <taxon>Bacteria</taxon>
        <taxon>Pseudomonadati</taxon>
        <taxon>Pseudomonadota</taxon>
        <taxon>Gammaproteobacteria</taxon>
        <taxon>Cellvibrionales</taxon>
        <taxon>Halieaceae</taxon>
        <taxon>Pseudohaliea</taxon>
    </lineage>
</organism>
<proteinExistence type="predicted"/>
<dbReference type="SUPFAM" id="SSF51161">
    <property type="entry name" value="Trimeric LpxA-like enzymes"/>
    <property type="match status" value="1"/>
</dbReference>
<dbReference type="Proteomes" id="UP000029640">
    <property type="component" value="Unassembled WGS sequence"/>
</dbReference>
<dbReference type="AlphaFoldDB" id="A0A095VQK9"/>
<dbReference type="InterPro" id="IPR050484">
    <property type="entry name" value="Transf_Hexapept/Carb_Anhydrase"/>
</dbReference>
<dbReference type="InterPro" id="IPR001451">
    <property type="entry name" value="Hexapep"/>
</dbReference>
<dbReference type="HOGENOM" id="CLU_064827_4_1_6"/>
<dbReference type="STRING" id="1265313.HRUBRA_01736"/>
<gene>
    <name evidence="1" type="ORF">HRUBRA_01736</name>
</gene>
<dbReference type="eggNOG" id="COG0663">
    <property type="taxonomic scope" value="Bacteria"/>
</dbReference>
<comment type="caution">
    <text evidence="1">The sequence shown here is derived from an EMBL/GenBank/DDBJ whole genome shotgun (WGS) entry which is preliminary data.</text>
</comment>